<dbReference type="InterPro" id="IPR036380">
    <property type="entry name" value="Isochorismatase-like_sf"/>
</dbReference>
<protein>
    <submittedName>
        <fullName evidence="3">Peroxyureidoacrylate/ureidoacrylate amidohydrolase RutB</fullName>
        <ecNumber evidence="3">3.5.1.-</ecNumber>
    </submittedName>
</protein>
<accession>A0A380WGE8</accession>
<dbReference type="EC" id="3.5.1.-" evidence="3"/>
<dbReference type="SUPFAM" id="SSF52499">
    <property type="entry name" value="Isochorismatase-like hydrolases"/>
    <property type="match status" value="1"/>
</dbReference>
<reference evidence="3 4" key="1">
    <citation type="submission" date="2018-06" db="EMBL/GenBank/DDBJ databases">
        <authorList>
            <consortium name="Pathogen Informatics"/>
            <person name="Doyle S."/>
        </authorList>
    </citation>
    <scope>NUCLEOTIDE SEQUENCE [LARGE SCALE GENOMIC DNA]</scope>
    <source>
        <strain evidence="3 4">NCTC10684</strain>
    </source>
</reference>
<dbReference type="InterPro" id="IPR000868">
    <property type="entry name" value="Isochorismatase-like_dom"/>
</dbReference>
<dbReference type="Gene3D" id="3.40.50.850">
    <property type="entry name" value="Isochorismatase-like"/>
    <property type="match status" value="1"/>
</dbReference>
<dbReference type="GO" id="GO:0016787">
    <property type="term" value="F:hydrolase activity"/>
    <property type="evidence" value="ECO:0007669"/>
    <property type="project" value="UniProtKB-KW"/>
</dbReference>
<feature type="domain" description="Isochorismatase-like" evidence="2">
    <location>
        <begin position="4"/>
        <end position="150"/>
    </location>
</feature>
<evidence type="ECO:0000256" key="1">
    <source>
        <dbReference type="ARBA" id="ARBA00022801"/>
    </source>
</evidence>
<dbReference type="EMBL" id="UFSM01000001">
    <property type="protein sequence ID" value="SUU87990.1"/>
    <property type="molecule type" value="Genomic_DNA"/>
</dbReference>
<gene>
    <name evidence="3" type="primary">rutB_1</name>
    <name evidence="3" type="ORF">NCTC10684_01194</name>
</gene>
<dbReference type="CDD" id="cd01014">
    <property type="entry name" value="nicotinamidase_related"/>
    <property type="match status" value="1"/>
</dbReference>
<evidence type="ECO:0000313" key="3">
    <source>
        <dbReference type="EMBL" id="SUU87990.1"/>
    </source>
</evidence>
<dbReference type="RefSeq" id="WP_115730410.1">
    <property type="nucleotide sequence ID" value="NZ_BAAAVY010000010.1"/>
</dbReference>
<sequence length="185" mass="19622">MSKALLIIDVQNAILRGKGTPERQPLLEAALDDTIGRLRVLQDKARSAGVPVVVIQHDGPEGHRLAVGTEGWEVRPELAPQAGDVLVRKKSSDSFHETDLGARLGELGVSHLVVGGCMTQFCVDTTVRRAASLGYDVTLVADGHTTADSAHLAHVDIIAHHNETLDGFGAGDAEVDVRPAAQISF</sequence>
<dbReference type="Pfam" id="PF00857">
    <property type="entry name" value="Isochorismatase"/>
    <property type="match status" value="1"/>
</dbReference>
<proteinExistence type="predicted"/>
<dbReference type="PANTHER" id="PTHR43540:SF14">
    <property type="entry name" value="ISOCHORISMATASE"/>
    <property type="match status" value="1"/>
</dbReference>
<dbReference type="AlphaFoldDB" id="A0A380WGE8"/>
<dbReference type="Proteomes" id="UP000254701">
    <property type="component" value="Unassembled WGS sequence"/>
</dbReference>
<evidence type="ECO:0000313" key="4">
    <source>
        <dbReference type="Proteomes" id="UP000254701"/>
    </source>
</evidence>
<name>A0A380WGE8_AMIAI</name>
<organism evidence="3 4">
    <name type="scientific">Aminobacter aminovorans</name>
    <name type="common">Chelatobacter heintzii</name>
    <dbReference type="NCBI Taxonomy" id="83263"/>
    <lineage>
        <taxon>Bacteria</taxon>
        <taxon>Pseudomonadati</taxon>
        <taxon>Pseudomonadota</taxon>
        <taxon>Alphaproteobacteria</taxon>
        <taxon>Hyphomicrobiales</taxon>
        <taxon>Phyllobacteriaceae</taxon>
        <taxon>Aminobacter</taxon>
    </lineage>
</organism>
<evidence type="ECO:0000259" key="2">
    <source>
        <dbReference type="Pfam" id="PF00857"/>
    </source>
</evidence>
<dbReference type="InterPro" id="IPR050272">
    <property type="entry name" value="Isochorismatase-like_hydrls"/>
</dbReference>
<dbReference type="PANTHER" id="PTHR43540">
    <property type="entry name" value="PEROXYUREIDOACRYLATE/UREIDOACRYLATE AMIDOHYDROLASE-RELATED"/>
    <property type="match status" value="1"/>
</dbReference>
<keyword evidence="1 3" id="KW-0378">Hydrolase</keyword>
<dbReference type="OrthoDB" id="9794942at2"/>